<organism evidence="1 2">
    <name type="scientific">Lepidopterella palustris CBS 459.81</name>
    <dbReference type="NCBI Taxonomy" id="1314670"/>
    <lineage>
        <taxon>Eukaryota</taxon>
        <taxon>Fungi</taxon>
        <taxon>Dikarya</taxon>
        <taxon>Ascomycota</taxon>
        <taxon>Pezizomycotina</taxon>
        <taxon>Dothideomycetes</taxon>
        <taxon>Pleosporomycetidae</taxon>
        <taxon>Mytilinidiales</taxon>
        <taxon>Argynnaceae</taxon>
        <taxon>Lepidopterella</taxon>
    </lineage>
</organism>
<dbReference type="EMBL" id="KV745129">
    <property type="protein sequence ID" value="OCK77425.1"/>
    <property type="molecule type" value="Genomic_DNA"/>
</dbReference>
<dbReference type="AlphaFoldDB" id="A0A8E2E4U6"/>
<protein>
    <submittedName>
        <fullName evidence="1">Uncharacterized protein</fullName>
    </submittedName>
</protein>
<proteinExistence type="predicted"/>
<gene>
    <name evidence="1" type="ORF">K432DRAFT_407327</name>
</gene>
<dbReference type="Proteomes" id="UP000250266">
    <property type="component" value="Unassembled WGS sequence"/>
</dbReference>
<name>A0A8E2E4U6_9PEZI</name>
<accession>A0A8E2E4U6</accession>
<evidence type="ECO:0000313" key="2">
    <source>
        <dbReference type="Proteomes" id="UP000250266"/>
    </source>
</evidence>
<keyword evidence="2" id="KW-1185">Reference proteome</keyword>
<sequence length="172" mass="19485">MANFQDTRPPQKVGDEMMRLHNIYAVLGLVKKAMPKETSLPFPVQVNYASSVEEVYKSFTALFIRMILRLVALSLVEETSFRKYTSLPILGPNYSYAFCPTPYVWFSIGGYFNASDTIPGRNSRHNFDGNGTLSLHGRNLFSISKVCAPMRERIRSHWLQPCLELCASSPQP</sequence>
<reference evidence="1 2" key="1">
    <citation type="journal article" date="2016" name="Nat. Commun.">
        <title>Ectomycorrhizal ecology is imprinted in the genome of the dominant symbiotic fungus Cenococcum geophilum.</title>
        <authorList>
            <consortium name="DOE Joint Genome Institute"/>
            <person name="Peter M."/>
            <person name="Kohler A."/>
            <person name="Ohm R.A."/>
            <person name="Kuo A."/>
            <person name="Krutzmann J."/>
            <person name="Morin E."/>
            <person name="Arend M."/>
            <person name="Barry K.W."/>
            <person name="Binder M."/>
            <person name="Choi C."/>
            <person name="Clum A."/>
            <person name="Copeland A."/>
            <person name="Grisel N."/>
            <person name="Haridas S."/>
            <person name="Kipfer T."/>
            <person name="LaButti K."/>
            <person name="Lindquist E."/>
            <person name="Lipzen A."/>
            <person name="Maire R."/>
            <person name="Meier B."/>
            <person name="Mihaltcheva S."/>
            <person name="Molinier V."/>
            <person name="Murat C."/>
            <person name="Poggeler S."/>
            <person name="Quandt C.A."/>
            <person name="Sperisen C."/>
            <person name="Tritt A."/>
            <person name="Tisserant E."/>
            <person name="Crous P.W."/>
            <person name="Henrissat B."/>
            <person name="Nehls U."/>
            <person name="Egli S."/>
            <person name="Spatafora J.W."/>
            <person name="Grigoriev I.V."/>
            <person name="Martin F.M."/>
        </authorList>
    </citation>
    <scope>NUCLEOTIDE SEQUENCE [LARGE SCALE GENOMIC DNA]</scope>
    <source>
        <strain evidence="1 2">CBS 459.81</strain>
    </source>
</reference>
<evidence type="ECO:0000313" key="1">
    <source>
        <dbReference type="EMBL" id="OCK77425.1"/>
    </source>
</evidence>